<accession>A0A927MRC6</accession>
<dbReference type="RefSeq" id="WP_192749287.1">
    <property type="nucleotide sequence ID" value="NZ_JADBEM010000001.1"/>
</dbReference>
<evidence type="ECO:0000259" key="1">
    <source>
        <dbReference type="Pfam" id="PF13701"/>
    </source>
</evidence>
<evidence type="ECO:0000313" key="2">
    <source>
        <dbReference type="EMBL" id="MBE1604837.1"/>
    </source>
</evidence>
<protein>
    <recommendedName>
        <fullName evidence="1">Transposase DDE domain-containing protein</fullName>
    </recommendedName>
</protein>
<proteinExistence type="predicted"/>
<dbReference type="InterPro" id="IPR025668">
    <property type="entry name" value="Tnp_DDE_dom"/>
</dbReference>
<dbReference type="Proteomes" id="UP000638648">
    <property type="component" value="Unassembled WGS sequence"/>
</dbReference>
<keyword evidence="3" id="KW-1185">Reference proteome</keyword>
<dbReference type="Pfam" id="PF13701">
    <property type="entry name" value="DDE_Tnp_1_4"/>
    <property type="match status" value="1"/>
</dbReference>
<comment type="caution">
    <text evidence="2">The sequence shown here is derived from an EMBL/GenBank/DDBJ whole genome shotgun (WGS) entry which is preliminary data.</text>
</comment>
<gene>
    <name evidence="2" type="ORF">HEB94_001685</name>
</gene>
<dbReference type="InterPro" id="IPR047960">
    <property type="entry name" value="Transpos_IS1380"/>
</dbReference>
<organism evidence="2 3">
    <name type="scientific">Actinopolymorpha pittospori</name>
    <dbReference type="NCBI Taxonomy" id="648752"/>
    <lineage>
        <taxon>Bacteria</taxon>
        <taxon>Bacillati</taxon>
        <taxon>Actinomycetota</taxon>
        <taxon>Actinomycetes</taxon>
        <taxon>Propionibacteriales</taxon>
        <taxon>Actinopolymorphaceae</taxon>
        <taxon>Actinopolymorpha</taxon>
    </lineage>
</organism>
<dbReference type="AlphaFoldDB" id="A0A927MRC6"/>
<feature type="domain" description="Transposase DDE" evidence="1">
    <location>
        <begin position="14"/>
        <end position="460"/>
    </location>
</feature>
<dbReference type="EMBL" id="JADBEM010000001">
    <property type="protein sequence ID" value="MBE1604837.1"/>
    <property type="molecule type" value="Genomic_DNA"/>
</dbReference>
<dbReference type="NCBIfam" id="NF033539">
    <property type="entry name" value="transpos_IS1380"/>
    <property type="match status" value="1"/>
</dbReference>
<name>A0A927MRC6_9ACTN</name>
<reference evidence="2" key="1">
    <citation type="submission" date="2020-10" db="EMBL/GenBank/DDBJ databases">
        <title>Sequencing the genomes of 1000 actinobacteria strains.</title>
        <authorList>
            <person name="Klenk H.-P."/>
        </authorList>
    </citation>
    <scope>NUCLEOTIDE SEQUENCE</scope>
    <source>
        <strain evidence="2">DSM 45354</strain>
    </source>
</reference>
<sequence>MKLPYGWSRATPVFDEQNLVSCAGLVPVMALAERAGLSELVGERVAITATTVASAAANPAGKLASIIAGMAAGADCIDDLDVIRSGGMRRLFGGVYAPATLGQFLREFTHGHTQQLASVARAHLVNLVQASGLLPGIEDRVFIDIDSLLRPVYGHAKQGGSFGHTKIGGRQVLRRGLSPLATTISTIQGAPVVAGIRLRAGRAGSGKGAASMVAEAIATARAAGASGQILVRGDSAYGNHAVVGACVKAGVRFSVVLTKNPAVTAAIASIAEDAWTPVHYPGAVVDDDTGELISDAEVAEVEFTAFTSTKHPVTARLVVRRVRDRAHDQAGDQELFPVWRHHPFFTNNTEPTADADITHRRHAIIETVFADLIDGPLAHLPSGQFAANSAWAICAAITHNLLRAAGTLTSPRHATARGATLRRHIVTVPARIARPQRRPVLHLPEHWPWAQHWKTLWNNVFRPATGPPRLA</sequence>
<evidence type="ECO:0000313" key="3">
    <source>
        <dbReference type="Proteomes" id="UP000638648"/>
    </source>
</evidence>